<organism evidence="3 4">
    <name type="scientific">Sorangium cellulosum</name>
    <name type="common">Polyangium cellulosum</name>
    <dbReference type="NCBI Taxonomy" id="56"/>
    <lineage>
        <taxon>Bacteria</taxon>
        <taxon>Pseudomonadati</taxon>
        <taxon>Myxococcota</taxon>
        <taxon>Polyangia</taxon>
        <taxon>Polyangiales</taxon>
        <taxon>Polyangiaceae</taxon>
        <taxon>Sorangium</taxon>
    </lineage>
</organism>
<sequence>MFMKIRNRALSALPLVLTLAAACGDGGDTTGAGGMGGGDASGSAGGDAVTSFEVTLENVTPAREYRVAGVFDTPVGESMPGPLFPEKSFELRVGALPGDRLSFTTMFGQSNDLFYAPDGAGIALYDEKGAPVSGDVTDQVLLWDAGTEANEEPGAGPNQAPRQSGPNTGAPDPDNTVRLVDDGYTYPAVEEVIQVTVTPEPGNEFTIRITNMSKAGTLMPEGGEPAAVPLSPGLFVVHTMDDPLFTVGQAYPDNGLEAQAEDGNPRMLHEGAMPRAGLTSPVAPGVAVVHGSGAPLFESGEADRGKGLEMLAEDGNPTALAASLESEVGGESGISSVLVYNTPVGASMPGPLLPGAKLSFTVTARPGERLSFASMLGQSNDLFFAPSEQGIALFDASGEPVSGDVSDQVTIWDAGTEANQWPGVGPDQAPRQAGPQMGADDPTDQVRPVDDGYMYPASSQMLKVTLTPAR</sequence>
<feature type="region of interest" description="Disordered" evidence="1">
    <location>
        <begin position="417"/>
        <end position="454"/>
    </location>
</feature>
<keyword evidence="2" id="KW-0732">Signal</keyword>
<evidence type="ECO:0008006" key="5">
    <source>
        <dbReference type="Google" id="ProtNLM"/>
    </source>
</evidence>
<dbReference type="AlphaFoldDB" id="A0A150P9T5"/>
<dbReference type="EMBL" id="JELX01003359">
    <property type="protein sequence ID" value="KYF52453.1"/>
    <property type="molecule type" value="Genomic_DNA"/>
</dbReference>
<gene>
    <name evidence="3" type="ORF">BE04_50515</name>
</gene>
<feature type="region of interest" description="Disordered" evidence="1">
    <location>
        <begin position="148"/>
        <end position="177"/>
    </location>
</feature>
<dbReference type="NCBIfam" id="NF038123">
    <property type="entry name" value="NF038123_dom"/>
    <property type="match status" value="2"/>
</dbReference>
<reference evidence="3 4" key="1">
    <citation type="submission" date="2014-02" db="EMBL/GenBank/DDBJ databases">
        <title>The small core and large imbalanced accessory genome model reveals a collaborative survival strategy of Sorangium cellulosum strains in nature.</title>
        <authorList>
            <person name="Han K."/>
            <person name="Peng R."/>
            <person name="Blom J."/>
            <person name="Li Y.-Z."/>
        </authorList>
    </citation>
    <scope>NUCLEOTIDE SEQUENCE [LARGE SCALE GENOMIC DNA]</scope>
    <source>
        <strain evidence="3 4">So0157-18</strain>
    </source>
</reference>
<evidence type="ECO:0000256" key="2">
    <source>
        <dbReference type="SAM" id="SignalP"/>
    </source>
</evidence>
<dbReference type="InterPro" id="IPR009465">
    <property type="entry name" value="Spondin_N"/>
</dbReference>
<dbReference type="Gene3D" id="2.60.40.2130">
    <property type="entry name" value="F-spondin domain"/>
    <property type="match status" value="2"/>
</dbReference>
<protein>
    <recommendedName>
        <fullName evidence="5">Secreted protein</fullName>
    </recommendedName>
</protein>
<comment type="caution">
    <text evidence="3">The sequence shown here is derived from an EMBL/GenBank/DDBJ whole genome shotgun (WGS) entry which is preliminary data.</text>
</comment>
<dbReference type="Proteomes" id="UP000075604">
    <property type="component" value="Unassembled WGS sequence"/>
</dbReference>
<accession>A0A150P9T5</accession>
<dbReference type="PROSITE" id="PS51257">
    <property type="entry name" value="PROKAR_LIPOPROTEIN"/>
    <property type="match status" value="1"/>
</dbReference>
<evidence type="ECO:0000256" key="1">
    <source>
        <dbReference type="SAM" id="MobiDB-lite"/>
    </source>
</evidence>
<feature type="chain" id="PRO_5007565693" description="Secreted protein" evidence="2">
    <location>
        <begin position="23"/>
        <end position="470"/>
    </location>
</feature>
<name>A0A150P9T5_SORCE</name>
<dbReference type="InterPro" id="IPR038678">
    <property type="entry name" value="Spondin_N_sf"/>
</dbReference>
<evidence type="ECO:0000313" key="4">
    <source>
        <dbReference type="Proteomes" id="UP000075604"/>
    </source>
</evidence>
<evidence type="ECO:0000313" key="3">
    <source>
        <dbReference type="EMBL" id="KYF52453.1"/>
    </source>
</evidence>
<proteinExistence type="predicted"/>
<feature type="signal peptide" evidence="2">
    <location>
        <begin position="1"/>
        <end position="22"/>
    </location>
</feature>